<accession>A0A0D2JX94</accession>
<dbReference type="Proteomes" id="UP000054498">
    <property type="component" value="Unassembled WGS sequence"/>
</dbReference>
<evidence type="ECO:0000313" key="4">
    <source>
        <dbReference type="Proteomes" id="UP000054498"/>
    </source>
</evidence>
<keyword evidence="2" id="KW-0472">Membrane</keyword>
<evidence type="ECO:0008006" key="5">
    <source>
        <dbReference type="Google" id="ProtNLM"/>
    </source>
</evidence>
<feature type="transmembrane region" description="Helical" evidence="2">
    <location>
        <begin position="105"/>
        <end position="127"/>
    </location>
</feature>
<reference evidence="3 4" key="1">
    <citation type="journal article" date="2013" name="BMC Genomics">
        <title>Reconstruction of the lipid metabolism for the microalga Monoraphidium neglectum from its genome sequence reveals characteristics suitable for biofuel production.</title>
        <authorList>
            <person name="Bogen C."/>
            <person name="Al-Dilaimi A."/>
            <person name="Albersmeier A."/>
            <person name="Wichmann J."/>
            <person name="Grundmann M."/>
            <person name="Rupp O."/>
            <person name="Lauersen K.J."/>
            <person name="Blifernez-Klassen O."/>
            <person name="Kalinowski J."/>
            <person name="Goesmann A."/>
            <person name="Mussgnug J.H."/>
            <person name="Kruse O."/>
        </authorList>
    </citation>
    <scope>NUCLEOTIDE SEQUENCE [LARGE SCALE GENOMIC DNA]</scope>
    <source>
        <strain evidence="3 4">SAG 48.87</strain>
    </source>
</reference>
<keyword evidence="4" id="KW-1185">Reference proteome</keyword>
<feature type="compositionally biased region" description="Basic and acidic residues" evidence="1">
    <location>
        <begin position="175"/>
        <end position="195"/>
    </location>
</feature>
<evidence type="ECO:0000256" key="1">
    <source>
        <dbReference type="SAM" id="MobiDB-lite"/>
    </source>
</evidence>
<sequence length="195" mass="21314">MLSELRGGDIDALVLDRNFIDNTAATDCDFVAVGTPFSLADVGYGLALNMQEPLERDLNRVIRDLIQSGVTEKLRNTLILRAADTTKCRQVQVQLNNQVKLDQVAGLWVMLAIALMFALLALGIFWLRRRRAVQWLVLNGLPSGAQLVSSKVFGGSRERLASLRSAASAGGVKGGRGERELSERRKDRSGGDAFD</sequence>
<keyword evidence="2" id="KW-1133">Transmembrane helix</keyword>
<organism evidence="3 4">
    <name type="scientific">Monoraphidium neglectum</name>
    <dbReference type="NCBI Taxonomy" id="145388"/>
    <lineage>
        <taxon>Eukaryota</taxon>
        <taxon>Viridiplantae</taxon>
        <taxon>Chlorophyta</taxon>
        <taxon>core chlorophytes</taxon>
        <taxon>Chlorophyceae</taxon>
        <taxon>CS clade</taxon>
        <taxon>Sphaeropleales</taxon>
        <taxon>Selenastraceae</taxon>
        <taxon>Monoraphidium</taxon>
    </lineage>
</organism>
<protein>
    <recommendedName>
        <fullName evidence="5">Solute-binding protein family 3/N-terminal domain-containing protein</fullName>
    </recommendedName>
</protein>
<evidence type="ECO:0000256" key="2">
    <source>
        <dbReference type="SAM" id="Phobius"/>
    </source>
</evidence>
<dbReference type="STRING" id="145388.A0A0D2JX94"/>
<keyword evidence="2" id="KW-0812">Transmembrane</keyword>
<name>A0A0D2JX94_9CHLO</name>
<proteinExistence type="predicted"/>
<dbReference type="GeneID" id="25737607"/>
<dbReference type="AlphaFoldDB" id="A0A0D2JX94"/>
<dbReference type="KEGG" id="mng:MNEG_4730"/>
<dbReference type="EMBL" id="KK100889">
    <property type="protein sequence ID" value="KIZ03233.1"/>
    <property type="molecule type" value="Genomic_DNA"/>
</dbReference>
<dbReference type="RefSeq" id="XP_013902252.1">
    <property type="nucleotide sequence ID" value="XM_014046798.1"/>
</dbReference>
<feature type="region of interest" description="Disordered" evidence="1">
    <location>
        <begin position="164"/>
        <end position="195"/>
    </location>
</feature>
<dbReference type="OrthoDB" id="537665at2759"/>
<evidence type="ECO:0000313" key="3">
    <source>
        <dbReference type="EMBL" id="KIZ03233.1"/>
    </source>
</evidence>
<gene>
    <name evidence="3" type="ORF">MNEG_4730</name>
</gene>
<dbReference type="Gene3D" id="3.40.190.10">
    <property type="entry name" value="Periplasmic binding protein-like II"/>
    <property type="match status" value="2"/>
</dbReference>
<dbReference type="SUPFAM" id="SSF53850">
    <property type="entry name" value="Periplasmic binding protein-like II"/>
    <property type="match status" value="1"/>
</dbReference>